<dbReference type="EMBL" id="HBUF01201327">
    <property type="protein sequence ID" value="CAG6662002.1"/>
    <property type="molecule type" value="Transcribed_RNA"/>
</dbReference>
<reference evidence="1" key="1">
    <citation type="submission" date="2021-05" db="EMBL/GenBank/DDBJ databases">
        <authorList>
            <person name="Alioto T."/>
            <person name="Alioto T."/>
            <person name="Gomez Garrido J."/>
        </authorList>
    </citation>
    <scope>NUCLEOTIDE SEQUENCE</scope>
</reference>
<dbReference type="AlphaFoldDB" id="A0A8D8S600"/>
<evidence type="ECO:0000313" key="1">
    <source>
        <dbReference type="EMBL" id="CAG6662002.1"/>
    </source>
</evidence>
<accession>A0A8D8S600</accession>
<sequence length="114" mass="13849">MFLSRQNFFVKCKDINFNMFLTHQNFFVKCKDINFNMFLTHQNFFVKCKDINFNMFLTHQKFFVQEYEPCYFSGDISILGTFVQALQAHLLSITVLTVRYFPYRFERSCSEMMH</sequence>
<proteinExistence type="predicted"/>
<organism evidence="1">
    <name type="scientific">Cacopsylla melanoneura</name>
    <dbReference type="NCBI Taxonomy" id="428564"/>
    <lineage>
        <taxon>Eukaryota</taxon>
        <taxon>Metazoa</taxon>
        <taxon>Ecdysozoa</taxon>
        <taxon>Arthropoda</taxon>
        <taxon>Hexapoda</taxon>
        <taxon>Insecta</taxon>
        <taxon>Pterygota</taxon>
        <taxon>Neoptera</taxon>
        <taxon>Paraneoptera</taxon>
        <taxon>Hemiptera</taxon>
        <taxon>Sternorrhyncha</taxon>
        <taxon>Psylloidea</taxon>
        <taxon>Psyllidae</taxon>
        <taxon>Psyllinae</taxon>
        <taxon>Cacopsylla</taxon>
    </lineage>
</organism>
<name>A0A8D8S600_9HEMI</name>
<protein>
    <submittedName>
        <fullName evidence="1">Uncharacterized protein</fullName>
    </submittedName>
</protein>